<dbReference type="SUPFAM" id="SSF101690">
    <property type="entry name" value="PAZ domain"/>
    <property type="match status" value="1"/>
</dbReference>
<organism evidence="3">
    <name type="scientific">Schizophyllum commune (strain H4-8 / FGSC 9210)</name>
    <name type="common">Split gill fungus</name>
    <dbReference type="NCBI Taxonomy" id="578458"/>
    <lineage>
        <taxon>Eukaryota</taxon>
        <taxon>Fungi</taxon>
        <taxon>Dikarya</taxon>
        <taxon>Basidiomycota</taxon>
        <taxon>Agaricomycotina</taxon>
        <taxon>Agaricomycetes</taxon>
        <taxon>Agaricomycetidae</taxon>
        <taxon>Agaricales</taxon>
        <taxon>Schizophyllaceae</taxon>
        <taxon>Schizophyllum</taxon>
    </lineage>
</organism>
<dbReference type="InterPro" id="IPR003100">
    <property type="entry name" value="PAZ_dom"/>
</dbReference>
<dbReference type="InterPro" id="IPR003165">
    <property type="entry name" value="Piwi"/>
</dbReference>
<evidence type="ECO:0000313" key="3">
    <source>
        <dbReference type="Proteomes" id="UP000007431"/>
    </source>
</evidence>
<feature type="domain" description="Piwi" evidence="1">
    <location>
        <begin position="503"/>
        <end position="823"/>
    </location>
</feature>
<evidence type="ECO:0000313" key="2">
    <source>
        <dbReference type="EMBL" id="EFJ00079.1"/>
    </source>
</evidence>
<dbReference type="PROSITE" id="PS50822">
    <property type="entry name" value="PIWI"/>
    <property type="match status" value="1"/>
</dbReference>
<dbReference type="Proteomes" id="UP000007431">
    <property type="component" value="Unassembled WGS sequence"/>
</dbReference>
<dbReference type="CDD" id="cd02846">
    <property type="entry name" value="PAZ_argonaute_like"/>
    <property type="match status" value="1"/>
</dbReference>
<dbReference type="InterPro" id="IPR036085">
    <property type="entry name" value="PAZ_dom_sf"/>
</dbReference>
<proteinExistence type="predicted"/>
<dbReference type="SUPFAM" id="SSF53098">
    <property type="entry name" value="Ribonuclease H-like"/>
    <property type="match status" value="1"/>
</dbReference>
<dbReference type="Gene3D" id="3.40.50.2300">
    <property type="match status" value="1"/>
</dbReference>
<evidence type="ECO:0000259" key="1">
    <source>
        <dbReference type="PROSITE" id="PS50822"/>
    </source>
</evidence>
<dbReference type="InterPro" id="IPR014811">
    <property type="entry name" value="ArgoL1"/>
</dbReference>
<keyword evidence="3" id="KW-1185">Reference proteome</keyword>
<reference evidence="2 3" key="1">
    <citation type="journal article" date="2010" name="Nat. Biotechnol.">
        <title>Genome sequence of the model mushroom Schizophyllum commune.</title>
        <authorList>
            <person name="Ohm R.A."/>
            <person name="de Jong J.F."/>
            <person name="Lugones L.G."/>
            <person name="Aerts A."/>
            <person name="Kothe E."/>
            <person name="Stajich J.E."/>
            <person name="de Vries R.P."/>
            <person name="Record E."/>
            <person name="Levasseur A."/>
            <person name="Baker S.E."/>
            <person name="Bartholomew K.A."/>
            <person name="Coutinho P.M."/>
            <person name="Erdmann S."/>
            <person name="Fowler T.J."/>
            <person name="Gathman A.C."/>
            <person name="Lombard V."/>
            <person name="Henrissat B."/>
            <person name="Knabe N."/>
            <person name="Kuees U."/>
            <person name="Lilly W.W."/>
            <person name="Lindquist E."/>
            <person name="Lucas S."/>
            <person name="Magnuson J.K."/>
            <person name="Piumi F."/>
            <person name="Raudaskoski M."/>
            <person name="Salamov A."/>
            <person name="Schmutz J."/>
            <person name="Schwarze F.W.M.R."/>
            <person name="vanKuyk P.A."/>
            <person name="Horton J.S."/>
            <person name="Grigoriev I.V."/>
            <person name="Woesten H.A.B."/>
        </authorList>
    </citation>
    <scope>NUCLEOTIDE SEQUENCE [LARGE SCALE GENOMIC DNA]</scope>
    <source>
        <strain evidence="3">H4-8 / FGSC 9210</strain>
    </source>
</reference>
<accession>D8PVP5</accession>
<dbReference type="EMBL" id="GL377303">
    <property type="protein sequence ID" value="EFJ00079.1"/>
    <property type="molecule type" value="Genomic_DNA"/>
</dbReference>
<name>D8PVP5_SCHCM</name>
<dbReference type="Pfam" id="PF02170">
    <property type="entry name" value="PAZ"/>
    <property type="match status" value="1"/>
</dbReference>
<dbReference type="GO" id="GO:0003723">
    <property type="term" value="F:RNA binding"/>
    <property type="evidence" value="ECO:0007669"/>
    <property type="project" value="InterPro"/>
</dbReference>
<dbReference type="HOGENOM" id="CLU_004544_4_3_1"/>
<dbReference type="Gene3D" id="3.30.420.10">
    <property type="entry name" value="Ribonuclease H-like superfamily/Ribonuclease H"/>
    <property type="match status" value="1"/>
</dbReference>
<dbReference type="SMART" id="SM01163">
    <property type="entry name" value="DUF1785"/>
    <property type="match status" value="1"/>
</dbReference>
<dbReference type="InterPro" id="IPR032473">
    <property type="entry name" value="Argonaute_Mid_dom"/>
</dbReference>
<dbReference type="OMA" id="MNDQYYT"/>
<dbReference type="Pfam" id="PF16487">
    <property type="entry name" value="ArgoMid"/>
    <property type="match status" value="1"/>
</dbReference>
<dbReference type="Pfam" id="PF02171">
    <property type="entry name" value="Piwi"/>
    <property type="match status" value="1"/>
</dbReference>
<dbReference type="Pfam" id="PF16486">
    <property type="entry name" value="ArgoN"/>
    <property type="match status" value="1"/>
</dbReference>
<gene>
    <name evidence="2" type="ORF">SCHCODRAFT_232327</name>
</gene>
<protein>
    <recommendedName>
        <fullName evidence="1">Piwi domain-containing protein</fullName>
    </recommendedName>
</protein>
<dbReference type="Pfam" id="PF08699">
    <property type="entry name" value="ArgoL1"/>
    <property type="match status" value="1"/>
</dbReference>
<sequence>MAPDDKPVRVITVLTNHVAIKKLPRATYYLYTGIVSRGKQGEWREEKHSEKRIRVIDRLQEKVAPQVFVNCVFDGMSLLFVPYLSVNMGSGPTPSPNAEYRVTITRTAHPGIKTADVEDLIKKNRGAPSVQAFQVINLLQLIIRQHSNNLMKPAVNAKAYFTSKDRHVFQGTPVELWRGYFQSVRPTIGRLLINIDTTVAPFIAPGGVIDFMLNIIGSNNVAHLAIPETHPNFQKLNRALKNLQITVKFNKAPTKIIRGLEPRAGHFTFHNDQKGRSMSVQSHYHRAHGYRMAYLDIVGLRLTGPSAPNPVIVPAELCTLKPFQFYKRKLDENMTAQTVKFATLKPKERKDKILKGLGGGVDSPIQHYQQSSYIQAAGMVIGQELEQVQGRMLPPPTLLYDQPAIYAQQPHKRPFEVPRGGAWNMVGKRVAKPRHLSNWASVNFAPAISDGRAADFIKRLADACQKLGVDPPAISHPINGDGMNPEKYLDEAYCRLDRKKAPLLLIFLPQNAKGIRQRVKHWGDIVRGVITQCVRESKVKGANDQYFNNVGIKLNARLGGMSAEVRSPVMDLLQKKTTMIVGADVSHPGPGQTRPSMVSLVYSHDRDAARFNAISDIQDARTERIENMRDYAYRAIQGFVKMNNREDLPIKLFPQRVVFYRDGISEGEFHNVAAQEVADFKSGVDKALNKYKSAGRAPPDAPGPEVAYIVVGKRHHVVFFPSDKRDEDGKTGNLPSGFVTDRGLESPFARDFFLQSHSAIQGTSRSSHYVVLHNDIRDFDVELFKQLSFHLCHTYAKATRAVSIPSPVYYADLACARGAFHVNANSHVDFDSDSGNSIDMALWRSDFQPPQKHIGQTMYFL</sequence>
<dbReference type="InParanoid" id="D8PVP5"/>
<dbReference type="SMART" id="SM00950">
    <property type="entry name" value="Piwi"/>
    <property type="match status" value="1"/>
</dbReference>
<dbReference type="AlphaFoldDB" id="D8PVP5"/>
<dbReference type="InterPro" id="IPR032474">
    <property type="entry name" value="Argonaute_N"/>
</dbReference>
<dbReference type="STRING" id="578458.D8PVP5"/>
<dbReference type="eggNOG" id="KOG1041">
    <property type="taxonomic scope" value="Eukaryota"/>
</dbReference>
<dbReference type="InterPro" id="IPR012337">
    <property type="entry name" value="RNaseH-like_sf"/>
</dbReference>
<dbReference type="InterPro" id="IPR036397">
    <property type="entry name" value="RNaseH_sf"/>
</dbReference>
<dbReference type="PANTHER" id="PTHR22891">
    <property type="entry name" value="EUKARYOTIC TRANSLATION INITIATION FACTOR 2C"/>
    <property type="match status" value="1"/>
</dbReference>
<dbReference type="VEuPathDB" id="FungiDB:SCHCODRAFT_02695509"/>
<dbReference type="Gene3D" id="2.170.260.10">
    <property type="entry name" value="paz domain"/>
    <property type="match status" value="1"/>
</dbReference>